<dbReference type="AlphaFoldDB" id="A0A4R4NRJ3"/>
<proteinExistence type="predicted"/>
<name>A0A4R4NRJ3_9ACTN</name>
<dbReference type="RefSeq" id="WP_132330054.1">
    <property type="nucleotide sequence ID" value="NZ_SMJZ01000009.1"/>
</dbReference>
<sequence>MTTAPSADLVMEKLLQEAVREFPGWDFDRDPSGWTAIRGETRFTRPSLAALRALLRVHRVVRRG</sequence>
<accession>A0A4R4NRJ3</accession>
<keyword evidence="2" id="KW-1185">Reference proteome</keyword>
<gene>
    <name evidence="1" type="ORF">E1267_04525</name>
</gene>
<comment type="caution">
    <text evidence="1">The sequence shown here is derived from an EMBL/GenBank/DDBJ whole genome shotgun (WGS) entry which is preliminary data.</text>
</comment>
<organism evidence="1 2">
    <name type="scientific">Nonomuraea longispora</name>
    <dbReference type="NCBI Taxonomy" id="1848320"/>
    <lineage>
        <taxon>Bacteria</taxon>
        <taxon>Bacillati</taxon>
        <taxon>Actinomycetota</taxon>
        <taxon>Actinomycetes</taxon>
        <taxon>Streptosporangiales</taxon>
        <taxon>Streptosporangiaceae</taxon>
        <taxon>Nonomuraea</taxon>
    </lineage>
</organism>
<reference evidence="1 2" key="1">
    <citation type="submission" date="2019-02" db="EMBL/GenBank/DDBJ databases">
        <title>Draft genome sequences of novel Actinobacteria.</title>
        <authorList>
            <person name="Sahin N."/>
            <person name="Ay H."/>
            <person name="Saygin H."/>
        </authorList>
    </citation>
    <scope>NUCLEOTIDE SEQUENCE [LARGE SCALE GENOMIC DNA]</scope>
    <source>
        <strain evidence="1 2">KC201</strain>
    </source>
</reference>
<protein>
    <submittedName>
        <fullName evidence="1">Uncharacterized protein</fullName>
    </submittedName>
</protein>
<dbReference type="Proteomes" id="UP000295157">
    <property type="component" value="Unassembled WGS sequence"/>
</dbReference>
<dbReference type="EMBL" id="SMJZ01000009">
    <property type="protein sequence ID" value="TDC10467.1"/>
    <property type="molecule type" value="Genomic_DNA"/>
</dbReference>
<evidence type="ECO:0000313" key="1">
    <source>
        <dbReference type="EMBL" id="TDC10467.1"/>
    </source>
</evidence>
<dbReference type="OrthoDB" id="3543977at2"/>
<evidence type="ECO:0000313" key="2">
    <source>
        <dbReference type="Proteomes" id="UP000295157"/>
    </source>
</evidence>